<feature type="chain" id="PRO_5039107476" description="Fibronectin type-III domain-containing protein" evidence="4">
    <location>
        <begin position="20"/>
        <end position="644"/>
    </location>
</feature>
<evidence type="ECO:0000313" key="6">
    <source>
        <dbReference type="EMBL" id="MBB4956402.1"/>
    </source>
</evidence>
<keyword evidence="2" id="KW-0119">Carbohydrate metabolism</keyword>
<dbReference type="InterPro" id="IPR036116">
    <property type="entry name" value="FN3_sf"/>
</dbReference>
<keyword evidence="1" id="KW-0378">Hydrolase</keyword>
<dbReference type="InterPro" id="IPR003961">
    <property type="entry name" value="FN3_dom"/>
</dbReference>
<evidence type="ECO:0000256" key="3">
    <source>
        <dbReference type="SAM" id="MobiDB-lite"/>
    </source>
</evidence>
<feature type="domain" description="Fibronectin type-III" evidence="5">
    <location>
        <begin position="384"/>
        <end position="476"/>
    </location>
</feature>
<dbReference type="CDD" id="cd00063">
    <property type="entry name" value="FN3"/>
    <property type="match status" value="1"/>
</dbReference>
<protein>
    <recommendedName>
        <fullName evidence="5">Fibronectin type-III domain-containing protein</fullName>
    </recommendedName>
</protein>
<keyword evidence="7" id="KW-1185">Reference proteome</keyword>
<gene>
    <name evidence="6" type="ORF">FHR38_000135</name>
</gene>
<keyword evidence="1" id="KW-0326">Glycosidase</keyword>
<evidence type="ECO:0000256" key="1">
    <source>
        <dbReference type="ARBA" id="ARBA00023295"/>
    </source>
</evidence>
<dbReference type="SMART" id="SM00060">
    <property type="entry name" value="FN3"/>
    <property type="match status" value="2"/>
</dbReference>
<dbReference type="PROSITE" id="PS50853">
    <property type="entry name" value="FN3"/>
    <property type="match status" value="1"/>
</dbReference>
<feature type="compositionally biased region" description="Low complexity" evidence="3">
    <location>
        <begin position="358"/>
        <end position="369"/>
    </location>
</feature>
<evidence type="ECO:0000256" key="2">
    <source>
        <dbReference type="ARBA" id="ARBA00023326"/>
    </source>
</evidence>
<keyword evidence="4" id="KW-0732">Signal</keyword>
<name>A0A7W7WM97_9ACTN</name>
<feature type="signal peptide" evidence="4">
    <location>
        <begin position="1"/>
        <end position="19"/>
    </location>
</feature>
<accession>A0A7W7WM97</accession>
<dbReference type="InterPro" id="IPR013783">
    <property type="entry name" value="Ig-like_fold"/>
</dbReference>
<evidence type="ECO:0000259" key="5">
    <source>
        <dbReference type="PROSITE" id="PS50853"/>
    </source>
</evidence>
<evidence type="ECO:0000256" key="4">
    <source>
        <dbReference type="SAM" id="SignalP"/>
    </source>
</evidence>
<evidence type="ECO:0000313" key="7">
    <source>
        <dbReference type="Proteomes" id="UP000578819"/>
    </source>
</evidence>
<dbReference type="InterPro" id="IPR011044">
    <property type="entry name" value="Quino_amine_DH_bsu"/>
</dbReference>
<feature type="compositionally biased region" description="Low complexity" evidence="3">
    <location>
        <begin position="388"/>
        <end position="397"/>
    </location>
</feature>
<reference evidence="6 7" key="1">
    <citation type="submission" date="2020-08" db="EMBL/GenBank/DDBJ databases">
        <title>Sequencing the genomes of 1000 actinobacteria strains.</title>
        <authorList>
            <person name="Klenk H.-P."/>
        </authorList>
    </citation>
    <scope>NUCLEOTIDE SEQUENCE [LARGE SCALE GENOMIC DNA]</scope>
    <source>
        <strain evidence="6 7">DSM 45886</strain>
    </source>
</reference>
<dbReference type="SUPFAM" id="SSF50969">
    <property type="entry name" value="YVTN repeat-like/Quinoprotein amine dehydrogenase"/>
    <property type="match status" value="1"/>
</dbReference>
<feature type="compositionally biased region" description="Pro residues" evidence="3">
    <location>
        <begin position="370"/>
        <end position="387"/>
    </location>
</feature>
<dbReference type="AlphaFoldDB" id="A0A7W7WM97"/>
<dbReference type="RefSeq" id="WP_221448861.1">
    <property type="nucleotide sequence ID" value="NZ_JACHJW010000001.1"/>
</dbReference>
<dbReference type="GO" id="GO:0000272">
    <property type="term" value="P:polysaccharide catabolic process"/>
    <property type="evidence" value="ECO:0007669"/>
    <property type="project" value="UniProtKB-KW"/>
</dbReference>
<dbReference type="Pfam" id="PF00041">
    <property type="entry name" value="fn3"/>
    <property type="match status" value="1"/>
</dbReference>
<dbReference type="GO" id="GO:0016798">
    <property type="term" value="F:hydrolase activity, acting on glycosyl bonds"/>
    <property type="evidence" value="ECO:0007669"/>
    <property type="project" value="UniProtKB-KW"/>
</dbReference>
<organism evidence="6 7">
    <name type="scientific">Micromonospora polyrhachis</name>
    <dbReference type="NCBI Taxonomy" id="1282883"/>
    <lineage>
        <taxon>Bacteria</taxon>
        <taxon>Bacillati</taxon>
        <taxon>Actinomycetota</taxon>
        <taxon>Actinomycetes</taxon>
        <taxon>Micromonosporales</taxon>
        <taxon>Micromonosporaceae</taxon>
        <taxon>Micromonospora</taxon>
    </lineage>
</organism>
<comment type="caution">
    <text evidence="6">The sequence shown here is derived from an EMBL/GenBank/DDBJ whole genome shotgun (WGS) entry which is preliminary data.</text>
</comment>
<proteinExistence type="predicted"/>
<dbReference type="Proteomes" id="UP000578819">
    <property type="component" value="Unassembled WGS sequence"/>
</dbReference>
<sequence length="644" mass="65750">MTIAALVASCVGLVGMAVAGRSPASPDLQFIQIGHWVYSSEFQSAFHVDGSTGRVDARAMVPGAAQGSQVVQGERSGYVVERSRVTVFSKSTLSVEDTRTPPATEQPVVLEVAGGPYLVYRNAGQVVRLGDPAATVPAGGPLSRPAAAGDGTVWLHRTDSGSLCELTRVATRLVCHARMTQGHSGSLTVVDDQPVLVDTTSDTLHTVGEGGLGEPATIGADLPASAQVANSAVAGRLAVVDPEHNRLLLVDTAGLHKRPATQPVVVELPKDGKFSEPVTTSNVIALVDQTRNVLLTYDGSGAPKDRTEIPGNGGSPRLGRGEDNRIYVDSPDGSHVLVVDGENGSVTNVPIDGEDPKQPTAQPTGATTTPPSPTATPPGVPANPPGAPGRVNAAAGNGSATVTWRAAAPNGARITAYHLSWPGGSTTVGGGTLRATVSGLTNGTSYEITVVAENAVGRGPGASDTVIPQRPATAPKVTVSTASGAYTVTWNQPDLGGGTLVHYLVSASGQADRRVTSRTTQYTGVSGTVTVRAITRFGPSGSPTVRGAAGSAKFPATPPTVEILRVRAVPVGLLVTVRADNKGSPATCQARFLERVSASVSCNGVTDLTLSNLAWFGSITVTATIKNPAGDSTDTWTGVPQVGT</sequence>
<feature type="region of interest" description="Disordered" evidence="3">
    <location>
        <begin position="298"/>
        <end position="397"/>
    </location>
</feature>
<dbReference type="SUPFAM" id="SSF49265">
    <property type="entry name" value="Fibronectin type III"/>
    <property type="match status" value="1"/>
</dbReference>
<dbReference type="EMBL" id="JACHJW010000001">
    <property type="protein sequence ID" value="MBB4956402.1"/>
    <property type="molecule type" value="Genomic_DNA"/>
</dbReference>
<dbReference type="Gene3D" id="2.60.40.10">
    <property type="entry name" value="Immunoglobulins"/>
    <property type="match status" value="1"/>
</dbReference>
<keyword evidence="2" id="KW-0624">Polysaccharide degradation</keyword>